<dbReference type="InterPro" id="IPR013235">
    <property type="entry name" value="PPP_dom"/>
</dbReference>
<organism evidence="13 14">
    <name type="scientific">Mycena sanguinolenta</name>
    <dbReference type="NCBI Taxonomy" id="230812"/>
    <lineage>
        <taxon>Eukaryota</taxon>
        <taxon>Fungi</taxon>
        <taxon>Dikarya</taxon>
        <taxon>Basidiomycota</taxon>
        <taxon>Agaricomycotina</taxon>
        <taxon>Agaricomycetes</taxon>
        <taxon>Agaricomycetidae</taxon>
        <taxon>Agaricales</taxon>
        <taxon>Marasmiineae</taxon>
        <taxon>Mycenaceae</taxon>
        <taxon>Mycena</taxon>
    </lineage>
</organism>
<dbReference type="PROSITE" id="PS00125">
    <property type="entry name" value="SER_THR_PHOSPHATASE"/>
    <property type="match status" value="1"/>
</dbReference>
<dbReference type="SMART" id="SM00156">
    <property type="entry name" value="PP2Ac"/>
    <property type="match status" value="1"/>
</dbReference>
<evidence type="ECO:0000256" key="9">
    <source>
        <dbReference type="PROSITE-ProRule" id="PRU00339"/>
    </source>
</evidence>
<evidence type="ECO:0000256" key="10">
    <source>
        <dbReference type="RuleBase" id="RU004273"/>
    </source>
</evidence>
<dbReference type="InterPro" id="IPR006186">
    <property type="entry name" value="Ser/Thr-sp_prot-phosphatase"/>
</dbReference>
<comment type="catalytic activity">
    <reaction evidence="10">
        <text>O-phospho-L-threonyl-[protein] + H2O = L-threonyl-[protein] + phosphate</text>
        <dbReference type="Rhea" id="RHEA:47004"/>
        <dbReference type="Rhea" id="RHEA-COMP:11060"/>
        <dbReference type="Rhea" id="RHEA-COMP:11605"/>
        <dbReference type="ChEBI" id="CHEBI:15377"/>
        <dbReference type="ChEBI" id="CHEBI:30013"/>
        <dbReference type="ChEBI" id="CHEBI:43474"/>
        <dbReference type="ChEBI" id="CHEBI:61977"/>
        <dbReference type="EC" id="3.1.3.16"/>
    </reaction>
</comment>
<dbReference type="SMART" id="SM00028">
    <property type="entry name" value="TPR"/>
    <property type="match status" value="3"/>
</dbReference>
<evidence type="ECO:0000256" key="11">
    <source>
        <dbReference type="SAM" id="MobiDB-lite"/>
    </source>
</evidence>
<dbReference type="InterPro" id="IPR004843">
    <property type="entry name" value="Calcineurin-like_PHP"/>
</dbReference>
<evidence type="ECO:0000256" key="8">
    <source>
        <dbReference type="PIRSR" id="PIRSR033096-1"/>
    </source>
</evidence>
<dbReference type="InterPro" id="IPR019734">
    <property type="entry name" value="TPR_rpt"/>
</dbReference>
<dbReference type="GO" id="GO:0004722">
    <property type="term" value="F:protein serine/threonine phosphatase activity"/>
    <property type="evidence" value="ECO:0007669"/>
    <property type="project" value="UniProtKB-EC"/>
</dbReference>
<keyword evidence="14" id="KW-1185">Reference proteome</keyword>
<evidence type="ECO:0000259" key="12">
    <source>
        <dbReference type="PROSITE" id="PS00125"/>
    </source>
</evidence>
<dbReference type="Proteomes" id="UP000623467">
    <property type="component" value="Unassembled WGS sequence"/>
</dbReference>
<dbReference type="PROSITE" id="PS50005">
    <property type="entry name" value="TPR"/>
    <property type="match status" value="1"/>
</dbReference>
<dbReference type="SUPFAM" id="SSF48452">
    <property type="entry name" value="TPR-like"/>
    <property type="match status" value="1"/>
</dbReference>
<proteinExistence type="inferred from homology"/>
<dbReference type="PRINTS" id="PR00114">
    <property type="entry name" value="STPHPHTASE"/>
</dbReference>
<dbReference type="EMBL" id="JACAZH010000001">
    <property type="protein sequence ID" value="KAF7376314.1"/>
    <property type="molecule type" value="Genomic_DNA"/>
</dbReference>
<keyword evidence="4" id="KW-0677">Repeat</keyword>
<keyword evidence="5 10" id="KW-0378">Hydrolase</keyword>
<comment type="cofactor">
    <cofactor evidence="1">
        <name>Mn(2+)</name>
        <dbReference type="ChEBI" id="CHEBI:29035"/>
    </cofactor>
</comment>
<evidence type="ECO:0000313" key="14">
    <source>
        <dbReference type="Proteomes" id="UP000623467"/>
    </source>
</evidence>
<evidence type="ECO:0000256" key="6">
    <source>
        <dbReference type="ARBA" id="ARBA00022803"/>
    </source>
</evidence>
<dbReference type="InterPro" id="IPR051134">
    <property type="entry name" value="PPP_phosphatase"/>
</dbReference>
<evidence type="ECO:0000256" key="2">
    <source>
        <dbReference type="ARBA" id="ARBA00008786"/>
    </source>
</evidence>
<feature type="region of interest" description="Disordered" evidence="11">
    <location>
        <begin position="1"/>
        <end position="27"/>
    </location>
</feature>
<keyword evidence="3" id="KW-0479">Metal-binding</keyword>
<comment type="similarity">
    <text evidence="2">Belongs to the PPP phosphatase family. PP-5 (PP-T) subfamily.</text>
</comment>
<accession>A0A8H7DI60</accession>
<dbReference type="InterPro" id="IPR041753">
    <property type="entry name" value="PP5_C"/>
</dbReference>
<dbReference type="GO" id="GO:0046872">
    <property type="term" value="F:metal ion binding"/>
    <property type="evidence" value="ECO:0007669"/>
    <property type="project" value="UniProtKB-KW"/>
</dbReference>
<keyword evidence="7" id="KW-0464">Manganese</keyword>
<dbReference type="OrthoDB" id="445564at2759"/>
<evidence type="ECO:0000256" key="3">
    <source>
        <dbReference type="ARBA" id="ARBA00022723"/>
    </source>
</evidence>
<dbReference type="Pfam" id="PF08321">
    <property type="entry name" value="PPP5"/>
    <property type="match status" value="1"/>
</dbReference>
<evidence type="ECO:0000256" key="5">
    <source>
        <dbReference type="ARBA" id="ARBA00022801"/>
    </source>
</evidence>
<sequence length="587" mass="65881">MSDSSSPLSSPALSASTPPSSVPSPQLQALSIEVSADDKAAAAALKAEANKAFSAHDFPTAARLYGEAIERNPTDATLWCNRAYTRMKLEEFGYALTDCSQAILLDAKYSKAYYRRATCYMQLLKPQSAVADFRKVLTIEPQNETVRAQLVATQKHIRRIEFEKAIEVEGEKSAVERCLEIIKEGGCEVEKTYAGPKLPFADGKYSITHEFVTAMVQWFKDGKTLPKRYVWEIVLGAHEHFSKEESLVKVDLQDGVTCDVIGDVHGQYYDMLHLFSLTGEPSEKHYLLMNGDLVDRGSWSIEVILTAFAFKWLYPRFMYINRGNHEAKDMNRQYGFEGEAKHKHGEQSYKLFAHVFTTLPLCTLISATKPPSNKTGSPILSPQGLKRYFVVHGGLFSKDDVTLEDIRKIDRIGRQPGTDGLMCELLWTDPQMLPGRGPSKRGVGIAFGPDVTRKWCTLNGVTGIIRSHEVRQDGYEIEHDGLCTTVFSAPNYVDQGRNKGAFIRIDSEGTQKYTQFEAQPHPPMKPMAYLQGGVEQSDDDVTTRRARCVMQGTYLISLANDDDRFSYAFGRTDGKRRLEPLKPWSYI</sequence>
<dbReference type="AlphaFoldDB" id="A0A8H7DI60"/>
<evidence type="ECO:0000256" key="1">
    <source>
        <dbReference type="ARBA" id="ARBA00001936"/>
    </source>
</evidence>
<gene>
    <name evidence="13" type="ORF">MSAN_00046800</name>
</gene>
<dbReference type="Pfam" id="PF00149">
    <property type="entry name" value="Metallophos"/>
    <property type="match status" value="1"/>
</dbReference>
<dbReference type="PANTHER" id="PTHR45668">
    <property type="entry name" value="SERINE/THREONINE-PROTEIN PHOSPHATASE 5-RELATED"/>
    <property type="match status" value="1"/>
</dbReference>
<name>A0A8H7DI60_9AGAR</name>
<dbReference type="CDD" id="cd07417">
    <property type="entry name" value="MPP_PP5_C"/>
    <property type="match status" value="1"/>
</dbReference>
<keyword evidence="6 9" id="KW-0802">TPR repeat</keyword>
<reference evidence="13" key="1">
    <citation type="submission" date="2020-05" db="EMBL/GenBank/DDBJ databases">
        <title>Mycena genomes resolve the evolution of fungal bioluminescence.</title>
        <authorList>
            <person name="Tsai I.J."/>
        </authorList>
    </citation>
    <scope>NUCLEOTIDE SEQUENCE</scope>
    <source>
        <strain evidence="13">160909Yilan</strain>
    </source>
</reference>
<feature type="domain" description="Serine/threonine specific protein phosphatases" evidence="12">
    <location>
        <begin position="321"/>
        <end position="326"/>
    </location>
</feature>
<evidence type="ECO:0000256" key="7">
    <source>
        <dbReference type="ARBA" id="ARBA00023211"/>
    </source>
</evidence>
<dbReference type="Gene3D" id="1.25.40.10">
    <property type="entry name" value="Tetratricopeptide repeat domain"/>
    <property type="match status" value="1"/>
</dbReference>
<dbReference type="InterPro" id="IPR029052">
    <property type="entry name" value="Metallo-depent_PP-like"/>
</dbReference>
<dbReference type="Pfam" id="PF00515">
    <property type="entry name" value="TPR_1"/>
    <property type="match status" value="1"/>
</dbReference>
<feature type="repeat" description="TPR" evidence="9">
    <location>
        <begin position="110"/>
        <end position="143"/>
    </location>
</feature>
<comment type="caution">
    <text evidence="13">The sequence shown here is derived from an EMBL/GenBank/DDBJ whole genome shotgun (WGS) entry which is preliminary data.</text>
</comment>
<protein>
    <recommendedName>
        <fullName evidence="10">Serine/threonine-protein phosphatase</fullName>
        <ecNumber evidence="10">3.1.3.16</ecNumber>
    </recommendedName>
</protein>
<dbReference type="SUPFAM" id="SSF56300">
    <property type="entry name" value="Metallo-dependent phosphatases"/>
    <property type="match status" value="1"/>
</dbReference>
<dbReference type="Gene3D" id="3.60.21.10">
    <property type="match status" value="1"/>
</dbReference>
<dbReference type="PIRSF" id="PIRSF033096">
    <property type="entry name" value="PPPtase_5"/>
    <property type="match status" value="1"/>
</dbReference>
<evidence type="ECO:0000313" key="13">
    <source>
        <dbReference type="EMBL" id="KAF7376314.1"/>
    </source>
</evidence>
<dbReference type="PANTHER" id="PTHR45668:SF5">
    <property type="entry name" value="SERINE_THREONINE-PROTEIN PHOSPHATASE 5"/>
    <property type="match status" value="1"/>
</dbReference>
<feature type="active site" description="Proton donor/acceptor" evidence="8">
    <location>
        <position position="325"/>
    </location>
</feature>
<dbReference type="InterPro" id="IPR011990">
    <property type="entry name" value="TPR-like_helical_dom_sf"/>
</dbReference>
<evidence type="ECO:0000256" key="4">
    <source>
        <dbReference type="ARBA" id="ARBA00022737"/>
    </source>
</evidence>
<dbReference type="EC" id="3.1.3.16" evidence="10"/>